<evidence type="ECO:0008006" key="3">
    <source>
        <dbReference type="Google" id="ProtNLM"/>
    </source>
</evidence>
<evidence type="ECO:0000313" key="1">
    <source>
        <dbReference type="EMBL" id="SLN74187.1"/>
    </source>
</evidence>
<dbReference type="Proteomes" id="UP000193077">
    <property type="component" value="Unassembled WGS sequence"/>
</dbReference>
<dbReference type="OrthoDB" id="564699at2"/>
<gene>
    <name evidence="1" type="ORF">TRL7639_04504</name>
</gene>
<name>A0A1Y5TVX7_9RHOB</name>
<dbReference type="Pfam" id="PF10983">
    <property type="entry name" value="DUF2793"/>
    <property type="match status" value="1"/>
</dbReference>
<accession>A0A1Y5TVX7</accession>
<dbReference type="EMBL" id="FWFO01000009">
    <property type="protein sequence ID" value="SLN74187.1"/>
    <property type="molecule type" value="Genomic_DNA"/>
</dbReference>
<sequence length="584" mass="61672">MPVSPNLSLPYIQPSQAQKHVTHNEGMRRLDALVQLSVTSASITTPPATPDDGARYILPIGADGAWSGHSRELAVFEDTSWAFYPAEGGWIAWDEDAQELLAFDGTDWVKAVSPPDFQNLTQVGVGTTADAGNPLAVSGPATLLSHAGAGHQLKLNKAAAADTASLLFQTNWSGRAEMGTTGSDDFEIKVSGDGTTFKQAIVADKDTGTVSFPSGASGLAPSEFGSGALLTTNYMIAKGDGLVANGTCLLGNAYNFPSAFSYDATTSPNLPASVQFKGHHAGPATMSELVAVDPNQVYRLNSYLRQESVSGDWSAFANGERHAQYMGLICLDADRNIIYSNNHMRYKHGGVDSLTTLAAPLTPGDTTVQLTNAAGWNESQSPAYYRGLIIFGYKNSGGYTYPYYSRVLATDLFDLGQINKSTNVITLNKPLPASMGNPDHASGTWPAGTRLANCSSGSTYKYAFYNGLHVPQTDKWYHTTGYIGGIDTSGTNAALNFAPGTVYAQPFWLPNQTNVSGGISGYPDTGANHKVWFAGISVAADPLATQQAITSGVTSGVKELKVPQPNHTAGTITLVAATQSIKEA</sequence>
<reference evidence="1 2" key="1">
    <citation type="submission" date="2017-03" db="EMBL/GenBank/DDBJ databases">
        <authorList>
            <person name="Afonso C.L."/>
            <person name="Miller P.J."/>
            <person name="Scott M.A."/>
            <person name="Spackman E."/>
            <person name="Goraichik I."/>
            <person name="Dimitrov K.M."/>
            <person name="Suarez D.L."/>
            <person name="Swayne D.E."/>
        </authorList>
    </citation>
    <scope>NUCLEOTIDE SEQUENCE [LARGE SCALE GENOMIC DNA]</scope>
    <source>
        <strain evidence="1 2">CECT 7639</strain>
    </source>
</reference>
<keyword evidence="2" id="KW-1185">Reference proteome</keyword>
<dbReference type="AlphaFoldDB" id="A0A1Y5TVX7"/>
<evidence type="ECO:0000313" key="2">
    <source>
        <dbReference type="Proteomes" id="UP000193077"/>
    </source>
</evidence>
<organism evidence="1 2">
    <name type="scientific">Falsiruegeria litorea R37</name>
    <dbReference type="NCBI Taxonomy" id="1200284"/>
    <lineage>
        <taxon>Bacteria</taxon>
        <taxon>Pseudomonadati</taxon>
        <taxon>Pseudomonadota</taxon>
        <taxon>Alphaproteobacteria</taxon>
        <taxon>Rhodobacterales</taxon>
        <taxon>Roseobacteraceae</taxon>
        <taxon>Falsiruegeria</taxon>
    </lineage>
</organism>
<dbReference type="InterPro" id="IPR021251">
    <property type="entry name" value="DUF2793"/>
</dbReference>
<protein>
    <recommendedName>
        <fullName evidence="3">DUF2793 domain-containing protein</fullName>
    </recommendedName>
</protein>
<dbReference type="RefSeq" id="WP_085798143.1">
    <property type="nucleotide sequence ID" value="NZ_FWFO01000009.1"/>
</dbReference>
<proteinExistence type="predicted"/>